<evidence type="ECO:0000313" key="2">
    <source>
        <dbReference type="Proteomes" id="UP001431902"/>
    </source>
</evidence>
<protein>
    <submittedName>
        <fullName evidence="1">Uncharacterized protein</fullName>
    </submittedName>
</protein>
<evidence type="ECO:0000313" key="1">
    <source>
        <dbReference type="EMBL" id="MDI9234891.1"/>
    </source>
</evidence>
<name>A0ABT6X9U4_9BURK</name>
<accession>A0ABT6X9U4</accession>
<sequence>METAGACFERCLGQAPAEVLMLRQLEAATRSLSHKLPEGHFKPETGYGFKPQFNNLIITPRLR</sequence>
<dbReference type="EMBL" id="JASGBH010000010">
    <property type="protein sequence ID" value="MDI9234891.1"/>
    <property type="molecule type" value="Genomic_DNA"/>
</dbReference>
<reference evidence="1" key="1">
    <citation type="submission" date="2023-05" db="EMBL/GenBank/DDBJ databases">
        <title>Limnohabitans sp. strain HM2-2 Genome sequencing and assembly.</title>
        <authorList>
            <person name="Jung Y."/>
        </authorList>
    </citation>
    <scope>NUCLEOTIDE SEQUENCE</scope>
    <source>
        <strain evidence="1">HM2-2</strain>
    </source>
</reference>
<dbReference type="Proteomes" id="UP001431902">
    <property type="component" value="Unassembled WGS sequence"/>
</dbReference>
<keyword evidence="2" id="KW-1185">Reference proteome</keyword>
<proteinExistence type="predicted"/>
<dbReference type="RefSeq" id="WP_283225232.1">
    <property type="nucleotide sequence ID" value="NZ_JASGBH010000010.1"/>
</dbReference>
<organism evidence="1 2">
    <name type="scientific">Limnohabitans lacus</name>
    <dbReference type="NCBI Taxonomy" id="3045173"/>
    <lineage>
        <taxon>Bacteria</taxon>
        <taxon>Pseudomonadati</taxon>
        <taxon>Pseudomonadota</taxon>
        <taxon>Betaproteobacteria</taxon>
        <taxon>Burkholderiales</taxon>
        <taxon>Comamonadaceae</taxon>
        <taxon>Limnohabitans</taxon>
    </lineage>
</organism>
<gene>
    <name evidence="1" type="ORF">QLQ16_13720</name>
</gene>
<comment type="caution">
    <text evidence="1">The sequence shown here is derived from an EMBL/GenBank/DDBJ whole genome shotgun (WGS) entry which is preliminary data.</text>
</comment>